<evidence type="ECO:0000259" key="1">
    <source>
        <dbReference type="Pfam" id="PF13546"/>
    </source>
</evidence>
<sequence>MVADAGYGVSTPFRLGLQERGLSYVLALNGKEVAHPEDVEPHQPAYGGLGPPTLPRYRTPPRAVCVLAAEAGADRFTEVTWRQGSKAAMTSRFAVLTVRPAGKQSLAAAQEAGGGRNR</sequence>
<proteinExistence type="predicted"/>
<organism evidence="2 3">
    <name type="scientific">Streptomyces collinus</name>
    <dbReference type="NCBI Taxonomy" id="42684"/>
    <lineage>
        <taxon>Bacteria</taxon>
        <taxon>Bacillati</taxon>
        <taxon>Actinomycetota</taxon>
        <taxon>Actinomycetes</taxon>
        <taxon>Kitasatosporales</taxon>
        <taxon>Streptomycetaceae</taxon>
        <taxon>Streptomyces</taxon>
    </lineage>
</organism>
<name>A0AA89Q9E2_STRCU</name>
<protein>
    <submittedName>
        <fullName evidence="2">SRSO17 transposase</fullName>
    </submittedName>
</protein>
<dbReference type="InterPro" id="IPR039365">
    <property type="entry name" value="IS701-like"/>
</dbReference>
<evidence type="ECO:0000313" key="3">
    <source>
        <dbReference type="Proteomes" id="UP000579531"/>
    </source>
</evidence>
<dbReference type="PANTHER" id="PTHR33627:SF1">
    <property type="entry name" value="TRANSPOSASE"/>
    <property type="match status" value="1"/>
</dbReference>
<comment type="caution">
    <text evidence="2">The sequence shown here is derived from an EMBL/GenBank/DDBJ whole genome shotgun (WGS) entry which is preliminary data.</text>
</comment>
<dbReference type="Pfam" id="PF13546">
    <property type="entry name" value="DDE_5"/>
    <property type="match status" value="1"/>
</dbReference>
<dbReference type="PANTHER" id="PTHR33627">
    <property type="entry name" value="TRANSPOSASE"/>
    <property type="match status" value="1"/>
</dbReference>
<keyword evidence="3" id="KW-1185">Reference proteome</keyword>
<evidence type="ECO:0000313" key="2">
    <source>
        <dbReference type="EMBL" id="MBB5816787.1"/>
    </source>
</evidence>
<feature type="domain" description="Transposase IS701-like DDE" evidence="1">
    <location>
        <begin position="1"/>
        <end position="87"/>
    </location>
</feature>
<dbReference type="AlphaFoldDB" id="A0AA89Q9E2"/>
<gene>
    <name evidence="2" type="ORF">HNR72_007909</name>
</gene>
<dbReference type="InterPro" id="IPR038721">
    <property type="entry name" value="IS701-like_DDE_dom"/>
</dbReference>
<dbReference type="Proteomes" id="UP000579531">
    <property type="component" value="Unassembled WGS sequence"/>
</dbReference>
<reference evidence="2 3" key="1">
    <citation type="submission" date="2020-08" db="EMBL/GenBank/DDBJ databases">
        <title>Sequencing the genomes of 1000 actinobacteria strains.</title>
        <authorList>
            <person name="Klenk H.-P."/>
        </authorList>
    </citation>
    <scope>NUCLEOTIDE SEQUENCE [LARGE SCALE GENOMIC DNA]</scope>
    <source>
        <strain evidence="2 3">DSM 40129</strain>
    </source>
</reference>
<dbReference type="EMBL" id="JACHLX010000002">
    <property type="protein sequence ID" value="MBB5816787.1"/>
    <property type="molecule type" value="Genomic_DNA"/>
</dbReference>
<accession>A0AA89Q9E2</accession>